<organism evidence="2 3">
    <name type="scientific">Spirosoma validum</name>
    <dbReference type="NCBI Taxonomy" id="2771355"/>
    <lineage>
        <taxon>Bacteria</taxon>
        <taxon>Pseudomonadati</taxon>
        <taxon>Bacteroidota</taxon>
        <taxon>Cytophagia</taxon>
        <taxon>Cytophagales</taxon>
        <taxon>Cytophagaceae</taxon>
        <taxon>Spirosoma</taxon>
    </lineage>
</organism>
<gene>
    <name evidence="2" type="ORF">IC230_16290</name>
</gene>
<feature type="chain" id="PRO_5037643831" description="DUF4468 domain-containing protein" evidence="1">
    <location>
        <begin position="21"/>
        <end position="146"/>
    </location>
</feature>
<dbReference type="RefSeq" id="WP_191040098.1">
    <property type="nucleotide sequence ID" value="NZ_JACXAA010000005.1"/>
</dbReference>
<keyword evidence="3" id="KW-1185">Reference proteome</keyword>
<comment type="caution">
    <text evidence="2">The sequence shown here is derived from an EMBL/GenBank/DDBJ whole genome shotgun (WGS) entry which is preliminary data.</text>
</comment>
<feature type="signal peptide" evidence="1">
    <location>
        <begin position="1"/>
        <end position="20"/>
    </location>
</feature>
<evidence type="ECO:0000256" key="1">
    <source>
        <dbReference type="SAM" id="SignalP"/>
    </source>
</evidence>
<keyword evidence="1" id="KW-0732">Signal</keyword>
<evidence type="ECO:0000313" key="3">
    <source>
        <dbReference type="Proteomes" id="UP000653797"/>
    </source>
</evidence>
<reference evidence="2" key="1">
    <citation type="submission" date="2020-09" db="EMBL/GenBank/DDBJ databases">
        <authorList>
            <person name="Kim M.K."/>
        </authorList>
    </citation>
    <scope>NUCLEOTIDE SEQUENCE</scope>
    <source>
        <strain evidence="2">BT704</strain>
    </source>
</reference>
<evidence type="ECO:0000313" key="2">
    <source>
        <dbReference type="EMBL" id="MBD2754469.1"/>
    </source>
</evidence>
<name>A0A927B328_9BACT</name>
<dbReference type="AlphaFoldDB" id="A0A927B328"/>
<dbReference type="EMBL" id="JACXAA010000005">
    <property type="protein sequence ID" value="MBD2754469.1"/>
    <property type="molecule type" value="Genomic_DNA"/>
</dbReference>
<sequence>MNTLNIAIITVLLTSTIANAQMNVANYSYGKPGTDTYEHLSFWVKDAKRQDITYAYGKDRKEVKLRYAGKAQVNNTSGFNAQFPNNTILTIMPSGTTLKVSNPKDNYSKTFTWEYEGPVNGIGTFCDVCTQDEKEALKLVQKYYLK</sequence>
<accession>A0A927B328</accession>
<proteinExistence type="predicted"/>
<evidence type="ECO:0008006" key="4">
    <source>
        <dbReference type="Google" id="ProtNLM"/>
    </source>
</evidence>
<protein>
    <recommendedName>
        <fullName evidence="4">DUF4468 domain-containing protein</fullName>
    </recommendedName>
</protein>
<dbReference type="Proteomes" id="UP000653797">
    <property type="component" value="Unassembled WGS sequence"/>
</dbReference>